<dbReference type="AlphaFoldDB" id="A0A540R7D4"/>
<dbReference type="InterPro" id="IPR011335">
    <property type="entry name" value="Restrct_endonuc-II-like"/>
</dbReference>
<evidence type="ECO:0000313" key="2">
    <source>
        <dbReference type="Proteomes" id="UP000318080"/>
    </source>
</evidence>
<comment type="caution">
    <text evidence="1">The sequence shown here is derived from an EMBL/GenBank/DDBJ whole genome shotgun (WGS) entry which is preliminary data.</text>
</comment>
<dbReference type="Proteomes" id="UP000318080">
    <property type="component" value="Unassembled WGS sequence"/>
</dbReference>
<dbReference type="RefSeq" id="WP_141628874.1">
    <property type="nucleotide sequence ID" value="NZ_VHIR01000007.1"/>
</dbReference>
<evidence type="ECO:0000313" key="1">
    <source>
        <dbReference type="EMBL" id="TQE43618.1"/>
    </source>
</evidence>
<gene>
    <name evidence="1" type="ORF">EJK80_06315</name>
</gene>
<dbReference type="STRING" id="1686286.GCA_900092335_02666"/>
<sequence>MVDVNGLSVVCPAQVIEHLADDERAVQLLEHRYSGRNGKEFLDTELQNVPKLPHRTRRLLVQAAIGADSVPERTVARALKAKGFHVESNFIIGLYRWDIVLPKERIAVGIDGYEFHIDKKPFVRDRWKNNDAVLRGWLTLRYSGMCVTHHPSYVIEQIATARKPNLSSAWHSFVGRWHRLWNTITHFDPWDAPPVH</sequence>
<protein>
    <recommendedName>
        <fullName evidence="3">DUF559 domain-containing protein</fullName>
    </recommendedName>
</protein>
<reference evidence="1 2" key="1">
    <citation type="submission" date="2019-06" db="EMBL/GenBank/DDBJ databases">
        <title>Draft genome of C. phoceense Strain 272.</title>
        <authorList>
            <person name="Pacheco L.G.C."/>
            <person name="Barberis C.M."/>
            <person name="Almuzara M.N."/>
            <person name="Traglia G.M."/>
            <person name="Santos C.S."/>
            <person name="Rocha D.J.P.G."/>
            <person name="Aguiar E.R.G.R."/>
            <person name="Vay C.A."/>
        </authorList>
    </citation>
    <scope>NUCLEOTIDE SEQUENCE [LARGE SCALE GENOMIC DNA]</scope>
    <source>
        <strain evidence="1 2">272</strain>
    </source>
</reference>
<proteinExistence type="predicted"/>
<name>A0A540R7D4_9CORY</name>
<organism evidence="1 2">
    <name type="scientific">Corynebacterium phoceense</name>
    <dbReference type="NCBI Taxonomy" id="1686286"/>
    <lineage>
        <taxon>Bacteria</taxon>
        <taxon>Bacillati</taxon>
        <taxon>Actinomycetota</taxon>
        <taxon>Actinomycetes</taxon>
        <taxon>Mycobacteriales</taxon>
        <taxon>Corynebacteriaceae</taxon>
        <taxon>Corynebacterium</taxon>
    </lineage>
</organism>
<evidence type="ECO:0008006" key="3">
    <source>
        <dbReference type="Google" id="ProtNLM"/>
    </source>
</evidence>
<dbReference type="EMBL" id="VHIR01000007">
    <property type="protein sequence ID" value="TQE43618.1"/>
    <property type="molecule type" value="Genomic_DNA"/>
</dbReference>
<accession>A0A540R7D4</accession>
<dbReference type="Gene3D" id="3.40.960.10">
    <property type="entry name" value="VSR Endonuclease"/>
    <property type="match status" value="1"/>
</dbReference>
<dbReference type="SUPFAM" id="SSF52980">
    <property type="entry name" value="Restriction endonuclease-like"/>
    <property type="match status" value="1"/>
</dbReference>
<keyword evidence="2" id="KW-1185">Reference proteome</keyword>